<dbReference type="EMBL" id="FP929138">
    <property type="protein sequence ID" value="CBY00684.1"/>
    <property type="molecule type" value="Genomic_DNA"/>
</dbReference>
<evidence type="ECO:0000313" key="2">
    <source>
        <dbReference type="EMBL" id="CBY00684.1"/>
    </source>
</evidence>
<reference evidence="3" key="1">
    <citation type="journal article" date="2011" name="Nat. Commun.">
        <title>Effector diversification within compartments of the Leptosphaeria maculans genome affected by Repeat-Induced Point mutations.</title>
        <authorList>
            <person name="Rouxel T."/>
            <person name="Grandaubert J."/>
            <person name="Hane J.K."/>
            <person name="Hoede C."/>
            <person name="van de Wouw A.P."/>
            <person name="Couloux A."/>
            <person name="Dominguez V."/>
            <person name="Anthouard V."/>
            <person name="Bally P."/>
            <person name="Bourras S."/>
            <person name="Cozijnsen A.J."/>
            <person name="Ciuffetti L.M."/>
            <person name="Degrave A."/>
            <person name="Dilmaghani A."/>
            <person name="Duret L."/>
            <person name="Fudal I."/>
            <person name="Goodwin S.B."/>
            <person name="Gout L."/>
            <person name="Glaser N."/>
            <person name="Linglin J."/>
            <person name="Kema G.H.J."/>
            <person name="Lapalu N."/>
            <person name="Lawrence C.B."/>
            <person name="May K."/>
            <person name="Meyer M."/>
            <person name="Ollivier B."/>
            <person name="Poulain J."/>
            <person name="Schoch C.L."/>
            <person name="Simon A."/>
            <person name="Spatafora J.W."/>
            <person name="Stachowiak A."/>
            <person name="Turgeon B.G."/>
            <person name="Tyler B.M."/>
            <person name="Vincent D."/>
            <person name="Weissenbach J."/>
            <person name="Amselem J."/>
            <person name="Quesneville H."/>
            <person name="Oliver R.P."/>
            <person name="Wincker P."/>
            <person name="Balesdent M.-H."/>
            <person name="Howlett B.J."/>
        </authorList>
    </citation>
    <scope>NUCLEOTIDE SEQUENCE [LARGE SCALE GENOMIC DNA]</scope>
    <source>
        <strain evidence="3">JN3 / isolate v23.1.3 / race Av1-4-5-6-7-8</strain>
    </source>
</reference>
<protein>
    <submittedName>
        <fullName evidence="2">Predicted protein</fullName>
    </submittedName>
</protein>
<dbReference type="VEuPathDB" id="FungiDB:LEMA_P018140.1"/>
<sequence length="279" mass="30644">MRASRRAAAGRAGPSIHPYDYDDDDNDAWKHDYSVTLIFCLPACLPAFLGENKVKHGTHSSSIEKPPVTVVRSKPMCVSVCVSVVGSRRPLSLVESETQPTMMSGMPYLSPSLLGTLAPPPPYSGLQGTAVASPGQTRPLSPTHDSTNQSRATQLDPSRKRWDGTIHPSPRPRGWTMAMPLMWWTSLWPPKTFAPTKSPAVDIVWMSWIGADKGGRWFGSSVESLYWWNMEMALHCPPPTPLESSTLSAQCWLSSTGDFPKLLRNLPWPRASSLAPPIP</sequence>
<evidence type="ECO:0000313" key="3">
    <source>
        <dbReference type="Proteomes" id="UP000002668"/>
    </source>
</evidence>
<evidence type="ECO:0000256" key="1">
    <source>
        <dbReference type="SAM" id="MobiDB-lite"/>
    </source>
</evidence>
<dbReference type="Proteomes" id="UP000002668">
    <property type="component" value="Genome"/>
</dbReference>
<name>E5AAJ3_LEPMJ</name>
<feature type="compositionally biased region" description="Polar residues" evidence="1">
    <location>
        <begin position="134"/>
        <end position="156"/>
    </location>
</feature>
<dbReference type="HOGENOM" id="CLU_997727_0_0_1"/>
<proteinExistence type="predicted"/>
<feature type="region of interest" description="Disordered" evidence="1">
    <location>
        <begin position="124"/>
        <end position="169"/>
    </location>
</feature>
<accession>E5AAJ3</accession>
<dbReference type="AlphaFoldDB" id="E5AAJ3"/>
<dbReference type="InParanoid" id="E5AAJ3"/>
<keyword evidence="3" id="KW-1185">Reference proteome</keyword>
<organism evidence="3">
    <name type="scientific">Leptosphaeria maculans (strain JN3 / isolate v23.1.3 / race Av1-4-5-6-7-8)</name>
    <name type="common">Blackleg fungus</name>
    <name type="synonym">Phoma lingam</name>
    <dbReference type="NCBI Taxonomy" id="985895"/>
    <lineage>
        <taxon>Eukaryota</taxon>
        <taxon>Fungi</taxon>
        <taxon>Dikarya</taxon>
        <taxon>Ascomycota</taxon>
        <taxon>Pezizomycotina</taxon>
        <taxon>Dothideomycetes</taxon>
        <taxon>Pleosporomycetidae</taxon>
        <taxon>Pleosporales</taxon>
        <taxon>Pleosporineae</taxon>
        <taxon>Leptosphaeriaceae</taxon>
        <taxon>Plenodomus</taxon>
        <taxon>Plenodomus lingam/Leptosphaeria maculans species complex</taxon>
    </lineage>
</organism>
<gene>
    <name evidence="2" type="ORF">LEMA_P018140.1</name>
</gene>